<accession>A0A371F5V8</accession>
<reference evidence="1" key="1">
    <citation type="submission" date="2018-05" db="EMBL/GenBank/DDBJ databases">
        <title>Draft genome of Mucuna pruriens seed.</title>
        <authorList>
            <person name="Nnadi N.E."/>
            <person name="Vos R."/>
            <person name="Hasami M.H."/>
            <person name="Devisetty U.K."/>
            <person name="Aguiy J.C."/>
        </authorList>
    </citation>
    <scope>NUCLEOTIDE SEQUENCE [LARGE SCALE GENOMIC DNA]</scope>
    <source>
        <strain evidence="1">JCA_2017</strain>
    </source>
</reference>
<comment type="caution">
    <text evidence="1">The sequence shown here is derived from an EMBL/GenBank/DDBJ whole genome shotgun (WGS) entry which is preliminary data.</text>
</comment>
<gene>
    <name evidence="1" type="ORF">CR513_46678</name>
</gene>
<feature type="non-terminal residue" evidence="1">
    <location>
        <position position="1"/>
    </location>
</feature>
<evidence type="ECO:0000313" key="1">
    <source>
        <dbReference type="EMBL" id="RDX73688.1"/>
    </source>
</evidence>
<dbReference type="AlphaFoldDB" id="A0A371F5V8"/>
<proteinExistence type="predicted"/>
<evidence type="ECO:0000313" key="2">
    <source>
        <dbReference type="Proteomes" id="UP000257109"/>
    </source>
</evidence>
<dbReference type="Proteomes" id="UP000257109">
    <property type="component" value="Unassembled WGS sequence"/>
</dbReference>
<protein>
    <submittedName>
        <fullName evidence="1">Uncharacterized protein</fullName>
    </submittedName>
</protein>
<organism evidence="1 2">
    <name type="scientific">Mucuna pruriens</name>
    <name type="common">Velvet bean</name>
    <name type="synonym">Dolichos pruriens</name>
    <dbReference type="NCBI Taxonomy" id="157652"/>
    <lineage>
        <taxon>Eukaryota</taxon>
        <taxon>Viridiplantae</taxon>
        <taxon>Streptophyta</taxon>
        <taxon>Embryophyta</taxon>
        <taxon>Tracheophyta</taxon>
        <taxon>Spermatophyta</taxon>
        <taxon>Magnoliopsida</taxon>
        <taxon>eudicotyledons</taxon>
        <taxon>Gunneridae</taxon>
        <taxon>Pentapetalae</taxon>
        <taxon>rosids</taxon>
        <taxon>fabids</taxon>
        <taxon>Fabales</taxon>
        <taxon>Fabaceae</taxon>
        <taxon>Papilionoideae</taxon>
        <taxon>50 kb inversion clade</taxon>
        <taxon>NPAAA clade</taxon>
        <taxon>indigoferoid/millettioid clade</taxon>
        <taxon>Phaseoleae</taxon>
        <taxon>Mucuna</taxon>
    </lineage>
</organism>
<name>A0A371F5V8_MUCPR</name>
<keyword evidence="2" id="KW-1185">Reference proteome</keyword>
<dbReference type="OrthoDB" id="1750196at2759"/>
<dbReference type="EMBL" id="QJKJ01010437">
    <property type="protein sequence ID" value="RDX73688.1"/>
    <property type="molecule type" value="Genomic_DNA"/>
</dbReference>
<sequence>MFIDTLPSPYYDKVVGNIASNFADLVVFAQASSNAGFAKKLASEKKKGEANAMSVEPVFP</sequence>